<reference evidence="2 3" key="1">
    <citation type="submission" date="2015-10" db="EMBL/GenBank/DDBJ databases">
        <title>Genome analyses suggest a sexual origin of heterokaryosis in a supposedly ancient asexual fungus.</title>
        <authorList>
            <person name="Ropars J."/>
            <person name="Sedzielewska K."/>
            <person name="Noel J."/>
            <person name="Charron P."/>
            <person name="Farinelli L."/>
            <person name="Marton T."/>
            <person name="Kruger M."/>
            <person name="Pelin A."/>
            <person name="Brachmann A."/>
            <person name="Corradi N."/>
        </authorList>
    </citation>
    <scope>NUCLEOTIDE SEQUENCE [LARGE SCALE GENOMIC DNA]</scope>
    <source>
        <strain evidence="2 3">A4</strain>
    </source>
</reference>
<sequence>MYRKRYENFLQYRDKTTKTSRNQRTRFQRNCKRVFNWMKDDPALTLDDHISRARQHRFLLKY</sequence>
<feature type="domain" description="DUF8211" evidence="1">
    <location>
        <begin position="1"/>
        <end position="60"/>
    </location>
</feature>
<organism evidence="2 3">
    <name type="scientific">Rhizophagus irregularis</name>
    <dbReference type="NCBI Taxonomy" id="588596"/>
    <lineage>
        <taxon>Eukaryota</taxon>
        <taxon>Fungi</taxon>
        <taxon>Fungi incertae sedis</taxon>
        <taxon>Mucoromycota</taxon>
        <taxon>Glomeromycotina</taxon>
        <taxon>Glomeromycetes</taxon>
        <taxon>Glomerales</taxon>
        <taxon>Glomeraceae</taxon>
        <taxon>Rhizophagus</taxon>
    </lineage>
</organism>
<comment type="caution">
    <text evidence="2">The sequence shown here is derived from an EMBL/GenBank/DDBJ whole genome shotgun (WGS) entry which is preliminary data.</text>
</comment>
<keyword evidence="3" id="KW-1185">Reference proteome</keyword>
<dbReference type="InterPro" id="IPR058524">
    <property type="entry name" value="DUF8211"/>
</dbReference>
<protein>
    <recommendedName>
        <fullName evidence="1">DUF8211 domain-containing protein</fullName>
    </recommendedName>
</protein>
<name>A0A2I1G203_9GLOM</name>
<dbReference type="Proteomes" id="UP000234323">
    <property type="component" value="Unassembled WGS sequence"/>
</dbReference>
<gene>
    <name evidence="2" type="ORF">RhiirA4_394890</name>
</gene>
<dbReference type="EMBL" id="LLXI01000109">
    <property type="protein sequence ID" value="PKY40601.1"/>
    <property type="molecule type" value="Genomic_DNA"/>
</dbReference>
<dbReference type="Pfam" id="PF26638">
    <property type="entry name" value="DUF8211"/>
    <property type="match status" value="1"/>
</dbReference>
<accession>A0A2I1G203</accession>
<evidence type="ECO:0000259" key="1">
    <source>
        <dbReference type="Pfam" id="PF26638"/>
    </source>
</evidence>
<evidence type="ECO:0000313" key="3">
    <source>
        <dbReference type="Proteomes" id="UP000234323"/>
    </source>
</evidence>
<dbReference type="AlphaFoldDB" id="A0A2I1G203"/>
<proteinExistence type="predicted"/>
<evidence type="ECO:0000313" key="2">
    <source>
        <dbReference type="EMBL" id="PKY40601.1"/>
    </source>
</evidence>